<evidence type="ECO:0000256" key="8">
    <source>
        <dbReference type="HAMAP-Rule" id="MF_01161"/>
    </source>
</evidence>
<dbReference type="AlphaFoldDB" id="A0A7X9UAB0"/>
<dbReference type="GO" id="GO:0032267">
    <property type="term" value="F:tRNA(Ile)-lysidine synthase activity"/>
    <property type="evidence" value="ECO:0007669"/>
    <property type="project" value="UniProtKB-EC"/>
</dbReference>
<dbReference type="EMBL" id="JABBCP010000001">
    <property type="protein sequence ID" value="NMF54773.1"/>
    <property type="molecule type" value="Genomic_DNA"/>
</dbReference>
<keyword evidence="6 8" id="KW-0067">ATP-binding</keyword>
<dbReference type="PANTHER" id="PTHR43033">
    <property type="entry name" value="TRNA(ILE)-LYSIDINE SYNTHASE-RELATED"/>
    <property type="match status" value="1"/>
</dbReference>
<name>A0A7X9UAB0_9ACTN</name>
<comment type="caution">
    <text evidence="10">The sequence shown here is derived from an EMBL/GenBank/DDBJ whole genome shotgun (WGS) entry which is preliminary data.</text>
</comment>
<keyword evidence="2 8" id="KW-0963">Cytoplasm</keyword>
<dbReference type="NCBIfam" id="TIGR02432">
    <property type="entry name" value="lysidine_TilS_N"/>
    <property type="match status" value="1"/>
</dbReference>
<dbReference type="PANTHER" id="PTHR43033:SF1">
    <property type="entry name" value="TRNA(ILE)-LYSIDINE SYNTHASE-RELATED"/>
    <property type="match status" value="1"/>
</dbReference>
<dbReference type="GO" id="GO:0005524">
    <property type="term" value="F:ATP binding"/>
    <property type="evidence" value="ECO:0007669"/>
    <property type="project" value="UniProtKB-UniRule"/>
</dbReference>
<evidence type="ECO:0000313" key="10">
    <source>
        <dbReference type="EMBL" id="NMF54773.1"/>
    </source>
</evidence>
<comment type="subcellular location">
    <subcellularLocation>
        <location evidence="1 8">Cytoplasm</location>
    </subcellularLocation>
</comment>
<organism evidence="10 11">
    <name type="scientific">Collinsella acetigenes</name>
    <dbReference type="NCBI Taxonomy" id="2713419"/>
    <lineage>
        <taxon>Bacteria</taxon>
        <taxon>Bacillati</taxon>
        <taxon>Actinomycetota</taxon>
        <taxon>Coriobacteriia</taxon>
        <taxon>Coriobacteriales</taxon>
        <taxon>Coriobacteriaceae</taxon>
        <taxon>Collinsella</taxon>
    </lineage>
</organism>
<dbReference type="HAMAP" id="MF_01161">
    <property type="entry name" value="tRNA_Ile_lys_synt"/>
    <property type="match status" value="1"/>
</dbReference>
<dbReference type="InterPro" id="IPR012094">
    <property type="entry name" value="tRNA_Ile_lys_synt"/>
</dbReference>
<dbReference type="SUPFAM" id="SSF56037">
    <property type="entry name" value="PheT/TilS domain"/>
    <property type="match status" value="1"/>
</dbReference>
<feature type="binding site" evidence="8">
    <location>
        <begin position="6"/>
        <end position="11"/>
    </location>
    <ligand>
        <name>ATP</name>
        <dbReference type="ChEBI" id="CHEBI:30616"/>
    </ligand>
</feature>
<dbReference type="InterPro" id="IPR011063">
    <property type="entry name" value="TilS/TtcA_N"/>
</dbReference>
<dbReference type="GO" id="GO:0006400">
    <property type="term" value="P:tRNA modification"/>
    <property type="evidence" value="ECO:0007669"/>
    <property type="project" value="UniProtKB-UniRule"/>
</dbReference>
<keyword evidence="3 8" id="KW-0436">Ligase</keyword>
<evidence type="ECO:0000256" key="6">
    <source>
        <dbReference type="ARBA" id="ARBA00022840"/>
    </source>
</evidence>
<dbReference type="Pfam" id="PF11734">
    <property type="entry name" value="TilS_C"/>
    <property type="match status" value="1"/>
</dbReference>
<evidence type="ECO:0000259" key="9">
    <source>
        <dbReference type="SMART" id="SM00977"/>
    </source>
</evidence>
<dbReference type="SMART" id="SM00977">
    <property type="entry name" value="TilS_C"/>
    <property type="match status" value="1"/>
</dbReference>
<dbReference type="NCBIfam" id="TIGR02433">
    <property type="entry name" value="lysidine_TilS_C"/>
    <property type="match status" value="1"/>
</dbReference>
<dbReference type="InterPro" id="IPR012796">
    <property type="entry name" value="Lysidine-tRNA-synth_C"/>
</dbReference>
<keyword evidence="4 8" id="KW-0819">tRNA processing</keyword>
<evidence type="ECO:0000256" key="5">
    <source>
        <dbReference type="ARBA" id="ARBA00022741"/>
    </source>
</evidence>
<evidence type="ECO:0000256" key="7">
    <source>
        <dbReference type="ARBA" id="ARBA00048539"/>
    </source>
</evidence>
<dbReference type="EC" id="6.3.4.19" evidence="8"/>
<keyword evidence="5 8" id="KW-0547">Nucleotide-binding</keyword>
<comment type="similarity">
    <text evidence="8">Belongs to the tRNA(Ile)-lysidine synthase family.</text>
</comment>
<comment type="domain">
    <text evidence="8">The N-terminal region contains the highly conserved SGGXDS motif, predicted to be a P-loop motif involved in ATP binding.</text>
</comment>
<dbReference type="InterPro" id="IPR014729">
    <property type="entry name" value="Rossmann-like_a/b/a_fold"/>
</dbReference>
<evidence type="ECO:0000256" key="4">
    <source>
        <dbReference type="ARBA" id="ARBA00022694"/>
    </source>
</evidence>
<dbReference type="SUPFAM" id="SSF82829">
    <property type="entry name" value="MesJ substrate recognition domain-like"/>
    <property type="match status" value="1"/>
</dbReference>
<dbReference type="Gene3D" id="3.40.50.620">
    <property type="entry name" value="HUPs"/>
    <property type="match status" value="1"/>
</dbReference>
<keyword evidence="11" id="KW-1185">Reference proteome</keyword>
<gene>
    <name evidence="8 10" type="primary">tilS</name>
    <name evidence="10" type="ORF">HF320_00245</name>
</gene>
<dbReference type="CDD" id="cd01992">
    <property type="entry name" value="TilS_N"/>
    <property type="match status" value="1"/>
</dbReference>
<dbReference type="Gene3D" id="1.20.59.20">
    <property type="match status" value="1"/>
</dbReference>
<sequence length="484" mass="52257">MVLMVSGGADSTALLLMACSSRLDIADGRGCAPIARERLHVLHVNHHLRGEASDGDEMFVRDLCERFGLPLCVEHASFECLEGQNLEAAAREVRYAAAKRYVRELCREVGVPRSAARILTAHTASDRAETFFMNAIKGSGPAGLSSIPRRRNIVVRPLIDKTHDELCDYLRCANQPWREDESNNDTSYLRNFVRHNVMPLALERNGNIASTIGSTCDILGDEDAFLSQLASTALRSCIRRQQEGLVVLDGDRLAAAEVAIARRMIRLAIRMIDSEARLEMRHVEAVLSCVAARSGSRTLPGGIDARMEFGTLAMRTAAAREAAPVGWLSVPGTMACGNGCVLEASIVELPAVIDFDAAIRAAAHDLNGFPVLLADAEALGYGPADTASLAEKRGAVSSTRVKVWVDSAVAGDVMCPLGMHGRSKKVSDILNEAKIPVSERAAVPVVRTGPACSIVWVAGVRADDRFKCTAATRYAVKIVLKRME</sequence>
<dbReference type="GO" id="GO:0005737">
    <property type="term" value="C:cytoplasm"/>
    <property type="evidence" value="ECO:0007669"/>
    <property type="project" value="UniProtKB-SubCell"/>
</dbReference>
<dbReference type="InterPro" id="IPR012795">
    <property type="entry name" value="tRNA_Ile_lys_synt_N"/>
</dbReference>
<evidence type="ECO:0000256" key="3">
    <source>
        <dbReference type="ARBA" id="ARBA00022598"/>
    </source>
</evidence>
<evidence type="ECO:0000313" key="11">
    <source>
        <dbReference type="Proteomes" id="UP000546970"/>
    </source>
</evidence>
<proteinExistence type="inferred from homology"/>
<evidence type="ECO:0000256" key="2">
    <source>
        <dbReference type="ARBA" id="ARBA00022490"/>
    </source>
</evidence>
<accession>A0A7X9UAB0</accession>
<reference evidence="10 11" key="1">
    <citation type="submission" date="2020-04" db="EMBL/GenBank/DDBJ databases">
        <title>Collinsella sp. KGMB02528 nov., an anaerobic actinobacterium isolated from human feces.</title>
        <authorList>
            <person name="Han K.-I."/>
            <person name="Eom M.K."/>
            <person name="Kim J.-S."/>
            <person name="Lee K.C."/>
            <person name="Suh M.K."/>
            <person name="Park S.-H."/>
            <person name="Lee J.H."/>
            <person name="Kang S.W."/>
            <person name="Park J.-E."/>
            <person name="Oh B.S."/>
            <person name="Yu S.Y."/>
            <person name="Choi S.-H."/>
            <person name="Lee D.H."/>
            <person name="Yoon H."/>
            <person name="Kim B.-Y."/>
            <person name="Lee J.H."/>
            <person name="Lee J.-S."/>
        </authorList>
    </citation>
    <scope>NUCLEOTIDE SEQUENCE [LARGE SCALE GENOMIC DNA]</scope>
    <source>
        <strain evidence="10 11">KGMB02528</strain>
    </source>
</reference>
<dbReference type="Pfam" id="PF01171">
    <property type="entry name" value="ATP_bind_3"/>
    <property type="match status" value="1"/>
</dbReference>
<evidence type="ECO:0000256" key="1">
    <source>
        <dbReference type="ARBA" id="ARBA00004496"/>
    </source>
</evidence>
<comment type="catalytic activity">
    <reaction evidence="7 8">
        <text>cytidine(34) in tRNA(Ile2) + L-lysine + ATP = lysidine(34) in tRNA(Ile2) + AMP + diphosphate + H(+)</text>
        <dbReference type="Rhea" id="RHEA:43744"/>
        <dbReference type="Rhea" id="RHEA-COMP:10625"/>
        <dbReference type="Rhea" id="RHEA-COMP:10670"/>
        <dbReference type="ChEBI" id="CHEBI:15378"/>
        <dbReference type="ChEBI" id="CHEBI:30616"/>
        <dbReference type="ChEBI" id="CHEBI:32551"/>
        <dbReference type="ChEBI" id="CHEBI:33019"/>
        <dbReference type="ChEBI" id="CHEBI:82748"/>
        <dbReference type="ChEBI" id="CHEBI:83665"/>
        <dbReference type="ChEBI" id="CHEBI:456215"/>
        <dbReference type="EC" id="6.3.4.19"/>
    </reaction>
</comment>
<protein>
    <recommendedName>
        <fullName evidence="8">tRNA(Ile)-lysidine synthase</fullName>
        <ecNumber evidence="8">6.3.4.19</ecNumber>
    </recommendedName>
    <alternativeName>
        <fullName evidence="8">tRNA(Ile)-2-lysyl-cytidine synthase</fullName>
    </alternativeName>
    <alternativeName>
        <fullName evidence="8">tRNA(Ile)-lysidine synthetase</fullName>
    </alternativeName>
</protein>
<dbReference type="SUPFAM" id="SSF52402">
    <property type="entry name" value="Adenine nucleotide alpha hydrolases-like"/>
    <property type="match status" value="1"/>
</dbReference>
<comment type="function">
    <text evidence="8">Ligates lysine onto the cytidine present at position 34 of the AUA codon-specific tRNA(Ile) that contains the anticodon CAU, in an ATP-dependent manner. Cytidine is converted to lysidine, thus changing the amino acid specificity of the tRNA from methionine to isoleucine.</text>
</comment>
<feature type="domain" description="Lysidine-tRNA(Ile) synthetase C-terminal" evidence="9">
    <location>
        <begin position="403"/>
        <end position="478"/>
    </location>
</feature>
<dbReference type="Proteomes" id="UP000546970">
    <property type="component" value="Unassembled WGS sequence"/>
</dbReference>